<organism evidence="2 3">
    <name type="scientific">Corynebacterium endometrii</name>
    <dbReference type="NCBI Taxonomy" id="2488819"/>
    <lineage>
        <taxon>Bacteria</taxon>
        <taxon>Bacillati</taxon>
        <taxon>Actinomycetota</taxon>
        <taxon>Actinomycetes</taxon>
        <taxon>Mycobacteriales</taxon>
        <taxon>Corynebacteriaceae</taxon>
        <taxon>Corynebacterium</taxon>
    </lineage>
</organism>
<evidence type="ECO:0000313" key="3">
    <source>
        <dbReference type="Proteomes" id="UP000296352"/>
    </source>
</evidence>
<evidence type="ECO:0000313" key="2">
    <source>
        <dbReference type="EMBL" id="QCB27918.1"/>
    </source>
</evidence>
<dbReference type="PANTHER" id="PTHR30137">
    <property type="entry name" value="LUCIFERASE-LIKE MONOOXYGENASE"/>
    <property type="match status" value="1"/>
</dbReference>
<dbReference type="OrthoDB" id="7903015at2"/>
<dbReference type="RefSeq" id="WP_136140723.1">
    <property type="nucleotide sequence ID" value="NZ_CP039247.1"/>
</dbReference>
<dbReference type="PANTHER" id="PTHR30137:SF15">
    <property type="entry name" value="BLL6902 PROTEIN"/>
    <property type="match status" value="1"/>
</dbReference>
<dbReference type="SUPFAM" id="SSF51679">
    <property type="entry name" value="Bacterial luciferase-like"/>
    <property type="match status" value="1"/>
</dbReference>
<dbReference type="AlphaFoldDB" id="A0A4V1CEF4"/>
<protein>
    <submittedName>
        <fullName evidence="2">Methylenetetrahydromethanopterin reductase</fullName>
    </submittedName>
</protein>
<name>A0A4V1CEF4_9CORY</name>
<sequence>MKAFGFLSFGHYAFGGTRGPSATTMAQIHLELAKAADDIGVNNASFRVHHFVPQASAPMPLLGAVAGATKRIEVGTGVIDLRYENPLYLAEEAASLYQLSGGRVALGLSRGAPEVAERGWEAFGYTAEKGNGADLAREHFEKFMAAIDGHGFATAAPLERQYPQMFQPGSPLPVFPHAPELRRCVFYGSGTHATAEQAARDGVNLMSSTLVSETSSSTLGEIQAEQISRYRAAWRDTGHGWAPRVSVSRSIFPIVDGADMQRFGMQASSSDQVGMLPDVGATTFGRTYAAEPDKLIEQLKADPAVMAADTLMLTVPTGMGVDVNVRILDNFATHVAPELGWEPNTAGPVTGYPITEAN</sequence>
<dbReference type="GO" id="GO:0016705">
    <property type="term" value="F:oxidoreductase activity, acting on paired donors, with incorporation or reduction of molecular oxygen"/>
    <property type="evidence" value="ECO:0007669"/>
    <property type="project" value="InterPro"/>
</dbReference>
<dbReference type="Pfam" id="PF00296">
    <property type="entry name" value="Bac_luciferase"/>
    <property type="match status" value="1"/>
</dbReference>
<dbReference type="Proteomes" id="UP000296352">
    <property type="component" value="Chromosome"/>
</dbReference>
<gene>
    <name evidence="2" type="ORF">CENDO_03105</name>
</gene>
<dbReference type="EMBL" id="CP039247">
    <property type="protein sequence ID" value="QCB27918.1"/>
    <property type="molecule type" value="Genomic_DNA"/>
</dbReference>
<dbReference type="InterPro" id="IPR036661">
    <property type="entry name" value="Luciferase-like_sf"/>
</dbReference>
<dbReference type="InterPro" id="IPR011251">
    <property type="entry name" value="Luciferase-like_dom"/>
</dbReference>
<keyword evidence="3" id="KW-1185">Reference proteome</keyword>
<proteinExistence type="predicted"/>
<reference evidence="2 3" key="1">
    <citation type="submission" date="2019-04" db="EMBL/GenBank/DDBJ databases">
        <title>Corynebacterium endometrii sp. nov., isolated from the uterus of a cow with endometritis.</title>
        <authorList>
            <person name="Ballas P."/>
            <person name="Ruckert C."/>
            <person name="Wagener K."/>
            <person name="Drillich M."/>
            <person name="Kaempfer P."/>
            <person name="Busse H.-J."/>
            <person name="Ehling-Schulz M."/>
        </authorList>
    </citation>
    <scope>NUCLEOTIDE SEQUENCE [LARGE SCALE GENOMIC DNA]</scope>
    <source>
        <strain evidence="2 3">LMM-1653</strain>
    </source>
</reference>
<dbReference type="GO" id="GO:0005829">
    <property type="term" value="C:cytosol"/>
    <property type="evidence" value="ECO:0007669"/>
    <property type="project" value="TreeGrafter"/>
</dbReference>
<evidence type="ECO:0000259" key="1">
    <source>
        <dbReference type="Pfam" id="PF00296"/>
    </source>
</evidence>
<dbReference type="KEGG" id="cee:CENDO_03105"/>
<accession>A0A4V1CEF4</accession>
<dbReference type="Gene3D" id="3.20.20.30">
    <property type="entry name" value="Luciferase-like domain"/>
    <property type="match status" value="1"/>
</dbReference>
<feature type="domain" description="Luciferase-like" evidence="1">
    <location>
        <begin position="14"/>
        <end position="256"/>
    </location>
</feature>
<dbReference type="InterPro" id="IPR050766">
    <property type="entry name" value="Bact_Lucif_Oxidored"/>
</dbReference>